<feature type="domain" description="HTH iclR-type" evidence="4">
    <location>
        <begin position="9"/>
        <end position="76"/>
    </location>
</feature>
<name>A0A2T4YNH9_9SPHN</name>
<keyword evidence="3" id="KW-0804">Transcription</keyword>
<dbReference type="GO" id="GO:0045892">
    <property type="term" value="P:negative regulation of DNA-templated transcription"/>
    <property type="evidence" value="ECO:0007669"/>
    <property type="project" value="TreeGrafter"/>
</dbReference>
<dbReference type="PROSITE" id="PS51078">
    <property type="entry name" value="ICLR_ED"/>
    <property type="match status" value="1"/>
</dbReference>
<dbReference type="Pfam" id="PF01614">
    <property type="entry name" value="IclR_C"/>
    <property type="match status" value="1"/>
</dbReference>
<sequence length="270" mass="28422">MTTKSRYQAPALKKGLEILELLAAATAPLNMSDISTALGRSVSEIFRMLQVLEEHRYIARGDDGYRLTNRLFALGMSQPPVRNLVGIALPVMSEVARRTGQSCHMAVASGAEMVVIVGVEAPSLSGFAIRVGYRRPLHRSASGRVLLAFQSADVRQAMLDDVRLAGAAFDAAALAAELDGIAAKGLHTTPSPVLNAITDMSVPILVMGSARAALTVPFVDGPGARVTLDASQAVLRHAAATIAEQLSPEVRDGLYQRVVDHGVSDAGSDG</sequence>
<dbReference type="InterPro" id="IPR029016">
    <property type="entry name" value="GAF-like_dom_sf"/>
</dbReference>
<dbReference type="SUPFAM" id="SSF55781">
    <property type="entry name" value="GAF domain-like"/>
    <property type="match status" value="1"/>
</dbReference>
<dbReference type="Pfam" id="PF09339">
    <property type="entry name" value="HTH_IclR"/>
    <property type="match status" value="1"/>
</dbReference>
<keyword evidence="2" id="KW-0238">DNA-binding</keyword>
<dbReference type="InterPro" id="IPR050707">
    <property type="entry name" value="HTH_MetabolicPath_Reg"/>
</dbReference>
<dbReference type="GO" id="GO:0003700">
    <property type="term" value="F:DNA-binding transcription factor activity"/>
    <property type="evidence" value="ECO:0007669"/>
    <property type="project" value="TreeGrafter"/>
</dbReference>
<reference evidence="6 7" key="1">
    <citation type="submission" date="2018-04" db="EMBL/GenBank/DDBJ databases">
        <title>Genomic Encyclopedia of Type Strains, Phase III (KMG-III): the genomes of soil and plant-associated and newly described type strains.</title>
        <authorList>
            <person name="Whitman W."/>
        </authorList>
    </citation>
    <scope>NUCLEOTIDE SEQUENCE [LARGE SCALE GENOMIC DNA]</scope>
    <source>
        <strain evidence="6 7">NW12</strain>
    </source>
</reference>
<protein>
    <submittedName>
        <fullName evidence="6">IclR family transcriptional regulator</fullName>
    </submittedName>
</protein>
<dbReference type="InterPro" id="IPR005471">
    <property type="entry name" value="Tscrpt_reg_IclR_N"/>
</dbReference>
<proteinExistence type="predicted"/>
<dbReference type="PANTHER" id="PTHR30136:SF7">
    <property type="entry name" value="HTH-TYPE TRANSCRIPTIONAL REGULATOR KDGR-RELATED"/>
    <property type="match status" value="1"/>
</dbReference>
<evidence type="ECO:0000259" key="4">
    <source>
        <dbReference type="PROSITE" id="PS51077"/>
    </source>
</evidence>
<dbReference type="AlphaFoldDB" id="A0A2T4YNH9"/>
<dbReference type="Proteomes" id="UP000240996">
    <property type="component" value="Unassembled WGS sequence"/>
</dbReference>
<evidence type="ECO:0000256" key="1">
    <source>
        <dbReference type="ARBA" id="ARBA00023015"/>
    </source>
</evidence>
<evidence type="ECO:0000256" key="3">
    <source>
        <dbReference type="ARBA" id="ARBA00023163"/>
    </source>
</evidence>
<dbReference type="InterPro" id="IPR014757">
    <property type="entry name" value="Tscrpt_reg_IclR_C"/>
</dbReference>
<evidence type="ECO:0000313" key="6">
    <source>
        <dbReference type="EMBL" id="PTM44976.1"/>
    </source>
</evidence>
<comment type="caution">
    <text evidence="6">The sequence shown here is derived from an EMBL/GenBank/DDBJ whole genome shotgun (WGS) entry which is preliminary data.</text>
</comment>
<accession>A0A2T4YNH9</accession>
<gene>
    <name evidence="6" type="ORF">C8J24_3193</name>
</gene>
<feature type="domain" description="IclR-ED" evidence="5">
    <location>
        <begin position="70"/>
        <end position="248"/>
    </location>
</feature>
<dbReference type="InterPro" id="IPR036388">
    <property type="entry name" value="WH-like_DNA-bd_sf"/>
</dbReference>
<evidence type="ECO:0000256" key="2">
    <source>
        <dbReference type="ARBA" id="ARBA00023125"/>
    </source>
</evidence>
<dbReference type="SMART" id="SM00346">
    <property type="entry name" value="HTH_ICLR"/>
    <property type="match status" value="1"/>
</dbReference>
<keyword evidence="1" id="KW-0805">Transcription regulation</keyword>
<organism evidence="6 7">
    <name type="scientific">Sphingomonas aerolata</name>
    <dbReference type="NCBI Taxonomy" id="185951"/>
    <lineage>
        <taxon>Bacteria</taxon>
        <taxon>Pseudomonadati</taxon>
        <taxon>Pseudomonadota</taxon>
        <taxon>Alphaproteobacteria</taxon>
        <taxon>Sphingomonadales</taxon>
        <taxon>Sphingomonadaceae</taxon>
        <taxon>Sphingomonas</taxon>
    </lineage>
</organism>
<evidence type="ECO:0000313" key="7">
    <source>
        <dbReference type="Proteomes" id="UP000240996"/>
    </source>
</evidence>
<dbReference type="RefSeq" id="WP_107933862.1">
    <property type="nucleotide sequence ID" value="NZ_PZZN01000003.1"/>
</dbReference>
<dbReference type="InterPro" id="IPR036390">
    <property type="entry name" value="WH_DNA-bd_sf"/>
</dbReference>
<dbReference type="Gene3D" id="3.30.450.40">
    <property type="match status" value="1"/>
</dbReference>
<keyword evidence="7" id="KW-1185">Reference proteome</keyword>
<dbReference type="EMBL" id="PZZN01000003">
    <property type="protein sequence ID" value="PTM44976.1"/>
    <property type="molecule type" value="Genomic_DNA"/>
</dbReference>
<dbReference type="PROSITE" id="PS51077">
    <property type="entry name" value="HTH_ICLR"/>
    <property type="match status" value="1"/>
</dbReference>
<dbReference type="SUPFAM" id="SSF46785">
    <property type="entry name" value="Winged helix' DNA-binding domain"/>
    <property type="match status" value="1"/>
</dbReference>
<evidence type="ECO:0000259" key="5">
    <source>
        <dbReference type="PROSITE" id="PS51078"/>
    </source>
</evidence>
<dbReference type="Gene3D" id="1.10.10.10">
    <property type="entry name" value="Winged helix-like DNA-binding domain superfamily/Winged helix DNA-binding domain"/>
    <property type="match status" value="1"/>
</dbReference>
<dbReference type="PANTHER" id="PTHR30136">
    <property type="entry name" value="HELIX-TURN-HELIX TRANSCRIPTIONAL REGULATOR, ICLR FAMILY"/>
    <property type="match status" value="1"/>
</dbReference>
<dbReference type="GO" id="GO:0003677">
    <property type="term" value="F:DNA binding"/>
    <property type="evidence" value="ECO:0007669"/>
    <property type="project" value="UniProtKB-KW"/>
</dbReference>